<accession>A0A1F5ZX18</accession>
<dbReference type="PROSITE" id="PS50853">
    <property type="entry name" value="FN3"/>
    <property type="match status" value="1"/>
</dbReference>
<dbReference type="SUPFAM" id="SSF49265">
    <property type="entry name" value="Fibronectin type III"/>
    <property type="match status" value="1"/>
</dbReference>
<feature type="compositionally biased region" description="Low complexity" evidence="1">
    <location>
        <begin position="422"/>
        <end position="436"/>
    </location>
</feature>
<proteinExistence type="predicted"/>
<dbReference type="Gene3D" id="2.60.40.10">
    <property type="entry name" value="Immunoglobulins"/>
    <property type="match status" value="1"/>
</dbReference>
<dbReference type="Pfam" id="PF00041">
    <property type="entry name" value="fn3"/>
    <property type="match status" value="1"/>
</dbReference>
<protein>
    <recommendedName>
        <fullName evidence="3">Fibronectin type-III domain-containing protein</fullName>
    </recommendedName>
</protein>
<organism evidence="4 5">
    <name type="scientific">Candidatus Gottesmanbacteria bacterium RIFCSPHIGHO2_02_FULL_39_11</name>
    <dbReference type="NCBI Taxonomy" id="1798382"/>
    <lineage>
        <taxon>Bacteria</taxon>
        <taxon>Candidatus Gottesmaniibacteriota</taxon>
    </lineage>
</organism>
<dbReference type="AlphaFoldDB" id="A0A1F5ZX18"/>
<dbReference type="EMBL" id="MFJL01000004">
    <property type="protein sequence ID" value="OGG17019.1"/>
    <property type="molecule type" value="Genomic_DNA"/>
</dbReference>
<dbReference type="InterPro" id="IPR036116">
    <property type="entry name" value="FN3_sf"/>
</dbReference>
<name>A0A1F5ZX18_9BACT</name>
<evidence type="ECO:0000313" key="5">
    <source>
        <dbReference type="Proteomes" id="UP000176923"/>
    </source>
</evidence>
<feature type="compositionally biased region" description="Low complexity" evidence="1">
    <location>
        <begin position="379"/>
        <end position="414"/>
    </location>
</feature>
<evidence type="ECO:0000256" key="1">
    <source>
        <dbReference type="SAM" id="MobiDB-lite"/>
    </source>
</evidence>
<evidence type="ECO:0000313" key="4">
    <source>
        <dbReference type="EMBL" id="OGG17019.1"/>
    </source>
</evidence>
<dbReference type="STRING" id="1798382.A3D77_03780"/>
<dbReference type="InterPro" id="IPR013783">
    <property type="entry name" value="Ig-like_fold"/>
</dbReference>
<dbReference type="InterPro" id="IPR003961">
    <property type="entry name" value="FN3_dom"/>
</dbReference>
<keyword evidence="2" id="KW-0812">Transmembrane</keyword>
<feature type="region of interest" description="Disordered" evidence="1">
    <location>
        <begin position="369"/>
        <end position="438"/>
    </location>
</feature>
<evidence type="ECO:0000259" key="3">
    <source>
        <dbReference type="PROSITE" id="PS50853"/>
    </source>
</evidence>
<reference evidence="4 5" key="1">
    <citation type="journal article" date="2016" name="Nat. Commun.">
        <title>Thousands of microbial genomes shed light on interconnected biogeochemical processes in an aquifer system.</title>
        <authorList>
            <person name="Anantharaman K."/>
            <person name="Brown C.T."/>
            <person name="Hug L.A."/>
            <person name="Sharon I."/>
            <person name="Castelle C.J."/>
            <person name="Probst A.J."/>
            <person name="Thomas B.C."/>
            <person name="Singh A."/>
            <person name="Wilkins M.J."/>
            <person name="Karaoz U."/>
            <person name="Brodie E.L."/>
            <person name="Williams K.H."/>
            <person name="Hubbard S.S."/>
            <person name="Banfield J.F."/>
        </authorList>
    </citation>
    <scope>NUCLEOTIDE SEQUENCE [LARGE SCALE GENOMIC DNA]</scope>
</reference>
<feature type="domain" description="Fibronectin type-III" evidence="3">
    <location>
        <begin position="43"/>
        <end position="138"/>
    </location>
</feature>
<sequence length="466" mass="49693">MYKTQKTIPTLLGLFLIVFGIGILSFGGKQISSLVSLADPSQKPQNITVTNISDSSFSVSWTTQKETPGVILAKEGSHTLAFLDDLDSDGISRNRRLHHVTLKDLQVKTSYTSYIQSGTATCNQFITCPSITQTTLEKISKVSPEGPMYGTVLNKNNQPLSGALIYVAINLSTSLSTRSDRLGKWVIPLIVIGKDGNALSDSDQIQITAFSSPHDSGTTSLDGSLLHKNREIPPIIIGTSGTLKLSLNTFGTLAQNKNNLNVLGNSSTSPDKTNKVEIYFPQKDNDTTIDPRPRIRGSGIPGVPLSLTLRSITQTGRVIPDSEGRWEWRPQKPLSVGLHTLLVQSYDAKKKVTSVSRKFFVLKSGESVLGDSTPSASLTPGPSDTPTPETTESVTPVPSITGSLSLTPTLTPTPTETPTPTPTSTLTPSPTAIPTPEATGNTIPTVALITSGIALFALGAKFLLFP</sequence>
<comment type="caution">
    <text evidence="4">The sequence shown here is derived from an EMBL/GenBank/DDBJ whole genome shotgun (WGS) entry which is preliminary data.</text>
</comment>
<evidence type="ECO:0000256" key="2">
    <source>
        <dbReference type="SAM" id="Phobius"/>
    </source>
</evidence>
<keyword evidence="2" id="KW-0472">Membrane</keyword>
<dbReference type="Proteomes" id="UP000176923">
    <property type="component" value="Unassembled WGS sequence"/>
</dbReference>
<feature type="transmembrane region" description="Helical" evidence="2">
    <location>
        <begin position="443"/>
        <end position="464"/>
    </location>
</feature>
<keyword evidence="2" id="KW-1133">Transmembrane helix</keyword>
<gene>
    <name evidence="4" type="ORF">A3D77_03780</name>
</gene>